<dbReference type="PANTHER" id="PTHR10961:SF7">
    <property type="entry name" value="FAD DEPENDENT OXIDOREDUCTASE DOMAIN-CONTAINING PROTEIN"/>
    <property type="match status" value="1"/>
</dbReference>
<dbReference type="PANTHER" id="PTHR10961">
    <property type="entry name" value="PEROXISOMAL SARCOSINE OXIDASE"/>
    <property type="match status" value="1"/>
</dbReference>
<dbReference type="GO" id="GO:0050660">
    <property type="term" value="F:flavin adenine dinucleotide binding"/>
    <property type="evidence" value="ECO:0007669"/>
    <property type="project" value="InterPro"/>
</dbReference>
<dbReference type="Gene3D" id="3.30.9.10">
    <property type="entry name" value="D-Amino Acid Oxidase, subunit A, domain 2"/>
    <property type="match status" value="1"/>
</dbReference>
<dbReference type="InterPro" id="IPR045170">
    <property type="entry name" value="MTOX"/>
</dbReference>
<accession>A0AA35TG27</accession>
<organism evidence="7 8">
    <name type="scientific">Geodia barretti</name>
    <name type="common">Barrett's horny sponge</name>
    <dbReference type="NCBI Taxonomy" id="519541"/>
    <lineage>
        <taxon>Eukaryota</taxon>
        <taxon>Metazoa</taxon>
        <taxon>Porifera</taxon>
        <taxon>Demospongiae</taxon>
        <taxon>Heteroscleromorpha</taxon>
        <taxon>Tetractinellida</taxon>
        <taxon>Astrophorina</taxon>
        <taxon>Geodiidae</taxon>
        <taxon>Geodia</taxon>
    </lineage>
</organism>
<evidence type="ECO:0000256" key="4">
    <source>
        <dbReference type="ARBA" id="ARBA00022827"/>
    </source>
</evidence>
<gene>
    <name evidence="7" type="ORF">GBAR_LOCUS26363</name>
</gene>
<comment type="caution">
    <text evidence="7">The sequence shown here is derived from an EMBL/GenBank/DDBJ whole genome shotgun (WGS) entry which is preliminary data.</text>
</comment>
<evidence type="ECO:0000313" key="8">
    <source>
        <dbReference type="Proteomes" id="UP001174909"/>
    </source>
</evidence>
<comment type="similarity">
    <text evidence="2">Belongs to the MSOX/MTOX family.</text>
</comment>
<dbReference type="Proteomes" id="UP001174909">
    <property type="component" value="Unassembled WGS sequence"/>
</dbReference>
<dbReference type="AlphaFoldDB" id="A0AA35TG27"/>
<evidence type="ECO:0000256" key="2">
    <source>
        <dbReference type="ARBA" id="ARBA00010989"/>
    </source>
</evidence>
<keyword evidence="8" id="KW-1185">Reference proteome</keyword>
<evidence type="ECO:0000259" key="6">
    <source>
        <dbReference type="Pfam" id="PF01266"/>
    </source>
</evidence>
<name>A0AA35TG27_GEOBA</name>
<dbReference type="GO" id="GO:0008115">
    <property type="term" value="F:sarcosine oxidase activity"/>
    <property type="evidence" value="ECO:0007669"/>
    <property type="project" value="TreeGrafter"/>
</dbReference>
<dbReference type="Pfam" id="PF01266">
    <property type="entry name" value="DAO"/>
    <property type="match status" value="1"/>
</dbReference>
<dbReference type="SUPFAM" id="SSF54373">
    <property type="entry name" value="FAD-linked reductases, C-terminal domain"/>
    <property type="match status" value="1"/>
</dbReference>
<dbReference type="InterPro" id="IPR006076">
    <property type="entry name" value="FAD-dep_OxRdtase"/>
</dbReference>
<dbReference type="InterPro" id="IPR036188">
    <property type="entry name" value="FAD/NAD-bd_sf"/>
</dbReference>
<proteinExistence type="inferred from homology"/>
<keyword evidence="3" id="KW-0285">Flavoprotein</keyword>
<reference evidence="7" key="1">
    <citation type="submission" date="2023-03" db="EMBL/GenBank/DDBJ databases">
        <authorList>
            <person name="Steffen K."/>
            <person name="Cardenas P."/>
        </authorList>
    </citation>
    <scope>NUCLEOTIDE SEQUENCE</scope>
</reference>
<keyword evidence="5" id="KW-0560">Oxidoreductase</keyword>
<comment type="cofactor">
    <cofactor evidence="1">
        <name>FAD</name>
        <dbReference type="ChEBI" id="CHEBI:57692"/>
    </cofactor>
</comment>
<sequence>MPNIAWLWDELERRGLVLTLDLGAIGSRSYQTGAVRAIAEGHPDLRIVIAHLGQPNPSAETDVARWDLWQEQIDLGQLPNVWFDTAALPAYLPDEDFPYPTAERYLHLALERIGPSKILWGTDLPGLLRHLNYPQLELETLSGEQLLTPNGMLAFAKPGNERLDENIRVMQETKTVHEVLTAEEVAARFPALQLPADTVACYTPDSGFLNASRCVRTHVSQAERFGATVHNGVSVHRIDISKEHPEVETSAGSYRCKRLIVAPGPWASQLLKDLSLPLQVTRQQKFYFQPQDGGALYQPDRLPVYADYDLHYYGFPHYGPGIKVADDGHGPVTTPETVDRGLDLDVQNALEQWLKTIMPGVNPSFVEGSTCMYTLTPDHDFLIGHHPLNSNIFVGAGFSGHGFKFSTIVGKILAELAADGKTDYPIDKFRLSRFG</sequence>
<evidence type="ECO:0000256" key="1">
    <source>
        <dbReference type="ARBA" id="ARBA00001974"/>
    </source>
</evidence>
<protein>
    <submittedName>
        <fullName evidence="7">Monomeric sarcosine oxidase</fullName>
    </submittedName>
</protein>
<dbReference type="SUPFAM" id="SSF51905">
    <property type="entry name" value="FAD/NAD(P)-binding domain"/>
    <property type="match status" value="1"/>
</dbReference>
<dbReference type="EMBL" id="CASHTH010003672">
    <property type="protein sequence ID" value="CAI8047660.1"/>
    <property type="molecule type" value="Genomic_DNA"/>
</dbReference>
<dbReference type="Gene3D" id="3.50.50.60">
    <property type="entry name" value="FAD/NAD(P)-binding domain"/>
    <property type="match status" value="1"/>
</dbReference>
<evidence type="ECO:0000256" key="5">
    <source>
        <dbReference type="ARBA" id="ARBA00023002"/>
    </source>
</evidence>
<dbReference type="GO" id="GO:0016787">
    <property type="term" value="F:hydrolase activity"/>
    <property type="evidence" value="ECO:0007669"/>
    <property type="project" value="InterPro"/>
</dbReference>
<dbReference type="Gene3D" id="3.20.20.140">
    <property type="entry name" value="Metal-dependent hydrolases"/>
    <property type="match status" value="1"/>
</dbReference>
<feature type="domain" description="FAD dependent oxidoreductase" evidence="6">
    <location>
        <begin position="143"/>
        <end position="416"/>
    </location>
</feature>
<evidence type="ECO:0000256" key="3">
    <source>
        <dbReference type="ARBA" id="ARBA00022630"/>
    </source>
</evidence>
<keyword evidence="4" id="KW-0274">FAD</keyword>
<dbReference type="SUPFAM" id="SSF51556">
    <property type="entry name" value="Metallo-dependent hydrolases"/>
    <property type="match status" value="1"/>
</dbReference>
<dbReference type="NCBIfam" id="NF008425">
    <property type="entry name" value="PRK11259.1"/>
    <property type="match status" value="1"/>
</dbReference>
<dbReference type="InterPro" id="IPR032466">
    <property type="entry name" value="Metal_Hydrolase"/>
</dbReference>
<evidence type="ECO:0000313" key="7">
    <source>
        <dbReference type="EMBL" id="CAI8047660.1"/>
    </source>
</evidence>